<dbReference type="AlphaFoldDB" id="A0A8T0EA56"/>
<protein>
    <submittedName>
        <fullName evidence="1">Uncharacterized protein</fullName>
    </submittedName>
</protein>
<keyword evidence="2" id="KW-1185">Reference proteome</keyword>
<proteinExistence type="predicted"/>
<gene>
    <name evidence="1" type="ORF">HNY73_020098</name>
</gene>
<name>A0A8T0EA56_ARGBR</name>
<reference evidence="1" key="1">
    <citation type="journal article" date="2020" name="bioRxiv">
        <title>Chromosome-level reference genome of the European wasp spider Argiope bruennichi: a resource for studies on range expansion and evolutionary adaptation.</title>
        <authorList>
            <person name="Sheffer M.M."/>
            <person name="Hoppe A."/>
            <person name="Krehenwinkel H."/>
            <person name="Uhl G."/>
            <person name="Kuss A.W."/>
            <person name="Jensen L."/>
            <person name="Jensen C."/>
            <person name="Gillespie R.G."/>
            <person name="Hoff K.J."/>
            <person name="Prost S."/>
        </authorList>
    </citation>
    <scope>NUCLEOTIDE SEQUENCE</scope>
</reference>
<accession>A0A8T0EA56</accession>
<comment type="caution">
    <text evidence="1">The sequence shown here is derived from an EMBL/GenBank/DDBJ whole genome shotgun (WGS) entry which is preliminary data.</text>
</comment>
<evidence type="ECO:0000313" key="2">
    <source>
        <dbReference type="Proteomes" id="UP000807504"/>
    </source>
</evidence>
<dbReference type="Proteomes" id="UP000807504">
    <property type="component" value="Unassembled WGS sequence"/>
</dbReference>
<organism evidence="1 2">
    <name type="scientific">Argiope bruennichi</name>
    <name type="common">Wasp spider</name>
    <name type="synonym">Aranea bruennichi</name>
    <dbReference type="NCBI Taxonomy" id="94029"/>
    <lineage>
        <taxon>Eukaryota</taxon>
        <taxon>Metazoa</taxon>
        <taxon>Ecdysozoa</taxon>
        <taxon>Arthropoda</taxon>
        <taxon>Chelicerata</taxon>
        <taxon>Arachnida</taxon>
        <taxon>Araneae</taxon>
        <taxon>Araneomorphae</taxon>
        <taxon>Entelegynae</taxon>
        <taxon>Araneoidea</taxon>
        <taxon>Araneidae</taxon>
        <taxon>Argiope</taxon>
    </lineage>
</organism>
<sequence length="139" mass="15713">MSSRYVKVIETIGTDNSRFDSFLRGLSLEALEFAAMKYFALLCILLMCHSWTADTGILKGRNKGNNDDGVETLLAVGLIAKALSDIEQPSSTQCPPPVTKIIHVPVHTEKIYVVKENEKDWEESKNIWKESSNINWRKK</sequence>
<reference evidence="1" key="2">
    <citation type="submission" date="2020-06" db="EMBL/GenBank/DDBJ databases">
        <authorList>
            <person name="Sheffer M."/>
        </authorList>
    </citation>
    <scope>NUCLEOTIDE SEQUENCE</scope>
</reference>
<evidence type="ECO:0000313" key="1">
    <source>
        <dbReference type="EMBL" id="KAF8767105.1"/>
    </source>
</evidence>
<dbReference type="OrthoDB" id="6424311at2759"/>
<dbReference type="EMBL" id="JABXBU010002230">
    <property type="protein sequence ID" value="KAF8767105.1"/>
    <property type="molecule type" value="Genomic_DNA"/>
</dbReference>